<proteinExistence type="predicted"/>
<organism evidence="2 3">
    <name type="scientific">Burkholderia thailandensis</name>
    <dbReference type="NCBI Taxonomy" id="57975"/>
    <lineage>
        <taxon>Bacteria</taxon>
        <taxon>Pseudomonadati</taxon>
        <taxon>Pseudomonadota</taxon>
        <taxon>Betaproteobacteria</taxon>
        <taxon>Burkholderiales</taxon>
        <taxon>Burkholderiaceae</taxon>
        <taxon>Burkholderia</taxon>
        <taxon>pseudomallei group</taxon>
    </lineage>
</organism>
<evidence type="ECO:0000313" key="2">
    <source>
        <dbReference type="EMBL" id="MDW9253410.1"/>
    </source>
</evidence>
<name>A0AAW9CRU0_BURTH</name>
<feature type="compositionally biased region" description="Basic and acidic residues" evidence="1">
    <location>
        <begin position="13"/>
        <end position="26"/>
    </location>
</feature>
<protein>
    <submittedName>
        <fullName evidence="2">Uncharacterized protein</fullName>
    </submittedName>
</protein>
<dbReference type="Proteomes" id="UP001272137">
    <property type="component" value="Unassembled WGS sequence"/>
</dbReference>
<reference evidence="2" key="1">
    <citation type="submission" date="2018-08" db="EMBL/GenBank/DDBJ databases">
        <title>Identification of Burkholderia cepacia strains that express a Burkholderia pseudomallei-like capsular polysaccharide.</title>
        <authorList>
            <person name="Burtnick M.N."/>
            <person name="Vongsouvath M."/>
            <person name="Newton P."/>
            <person name="Wuthiekanun V."/>
            <person name="Limmathurotsakul D."/>
            <person name="Brett P.J."/>
            <person name="Chantratita N."/>
            <person name="Dance D.A."/>
        </authorList>
    </citation>
    <scope>NUCLEOTIDE SEQUENCE</scope>
    <source>
        <strain evidence="2">SBXCC001</strain>
    </source>
</reference>
<accession>A0AAW9CRU0</accession>
<evidence type="ECO:0000256" key="1">
    <source>
        <dbReference type="SAM" id="MobiDB-lite"/>
    </source>
</evidence>
<feature type="region of interest" description="Disordered" evidence="1">
    <location>
        <begin position="1"/>
        <end position="26"/>
    </location>
</feature>
<dbReference type="AlphaFoldDB" id="A0AAW9CRU0"/>
<sequence length="82" mass="9571">MRPARRFARRRATRDTRHATRDTRHATRDTRYAIRDTRRAFRGRRPTAFRHAVRALIPVIAMVSPARSASFDEDQIKLRAGA</sequence>
<dbReference type="EMBL" id="QXCT01000001">
    <property type="protein sequence ID" value="MDW9253410.1"/>
    <property type="molecule type" value="Genomic_DNA"/>
</dbReference>
<evidence type="ECO:0000313" key="3">
    <source>
        <dbReference type="Proteomes" id="UP001272137"/>
    </source>
</evidence>
<gene>
    <name evidence="2" type="ORF">C7S16_6945</name>
</gene>
<comment type="caution">
    <text evidence="2">The sequence shown here is derived from an EMBL/GenBank/DDBJ whole genome shotgun (WGS) entry which is preliminary data.</text>
</comment>
<feature type="compositionally biased region" description="Basic residues" evidence="1">
    <location>
        <begin position="1"/>
        <end position="12"/>
    </location>
</feature>